<evidence type="ECO:0000259" key="8">
    <source>
        <dbReference type="Pfam" id="PF00520"/>
    </source>
</evidence>
<dbReference type="GO" id="GO:0004197">
    <property type="term" value="F:cysteine-type endopeptidase activity"/>
    <property type="evidence" value="ECO:0007669"/>
    <property type="project" value="InterPro"/>
</dbReference>
<evidence type="ECO:0000259" key="10">
    <source>
        <dbReference type="Pfam" id="PF03031"/>
    </source>
</evidence>
<feature type="region of interest" description="Disordered" evidence="6">
    <location>
        <begin position="101"/>
        <end position="191"/>
    </location>
</feature>
<keyword evidence="4 7" id="KW-1133">Transmembrane helix</keyword>
<feature type="compositionally biased region" description="Low complexity" evidence="6">
    <location>
        <begin position="147"/>
        <end position="164"/>
    </location>
</feature>
<gene>
    <name evidence="11" type="ORF">APUTEX25_002008</name>
</gene>
<dbReference type="Gene3D" id="3.40.50.1000">
    <property type="entry name" value="HAD superfamily/HAD-like"/>
    <property type="match status" value="1"/>
</dbReference>
<keyword evidence="5 7" id="KW-0472">Membrane</keyword>
<dbReference type="SUPFAM" id="SSF56784">
    <property type="entry name" value="HAD-like"/>
    <property type="match status" value="1"/>
</dbReference>
<dbReference type="InterPro" id="IPR023214">
    <property type="entry name" value="HAD_sf"/>
</dbReference>
<dbReference type="EMBL" id="QOKY01000179">
    <property type="protein sequence ID" value="RMZ54432.1"/>
    <property type="molecule type" value="Genomic_DNA"/>
</dbReference>
<comment type="subcellular location">
    <subcellularLocation>
        <location evidence="1">Membrane</location>
        <topology evidence="1">Multi-pass membrane protein</topology>
    </subcellularLocation>
</comment>
<feature type="compositionally biased region" description="Low complexity" evidence="6">
    <location>
        <begin position="447"/>
        <end position="459"/>
    </location>
</feature>
<accession>A0A3M7KYS4</accession>
<dbReference type="GO" id="GO:0005216">
    <property type="term" value="F:monoatomic ion channel activity"/>
    <property type="evidence" value="ECO:0007669"/>
    <property type="project" value="InterPro"/>
</dbReference>
<feature type="domain" description="FCP1 homology" evidence="10">
    <location>
        <begin position="680"/>
        <end position="805"/>
    </location>
</feature>
<feature type="region of interest" description="Disordered" evidence="6">
    <location>
        <begin position="965"/>
        <end position="985"/>
    </location>
</feature>
<dbReference type="Pfam" id="PF00656">
    <property type="entry name" value="Peptidase_C14"/>
    <property type="match status" value="1"/>
</dbReference>
<evidence type="ECO:0000256" key="1">
    <source>
        <dbReference type="ARBA" id="ARBA00004141"/>
    </source>
</evidence>
<dbReference type="Pfam" id="PF03031">
    <property type="entry name" value="NIF"/>
    <property type="match status" value="1"/>
</dbReference>
<feature type="compositionally biased region" description="Low complexity" evidence="6">
    <location>
        <begin position="973"/>
        <end position="985"/>
    </location>
</feature>
<protein>
    <recommendedName>
        <fullName evidence="13">Ion transport domain-containing protein</fullName>
    </recommendedName>
</protein>
<feature type="region of interest" description="Disordered" evidence="6">
    <location>
        <begin position="1032"/>
        <end position="1051"/>
    </location>
</feature>
<dbReference type="Proteomes" id="UP000279271">
    <property type="component" value="Unassembled WGS sequence"/>
</dbReference>
<evidence type="ECO:0000256" key="7">
    <source>
        <dbReference type="SAM" id="Phobius"/>
    </source>
</evidence>
<feature type="transmembrane region" description="Helical" evidence="7">
    <location>
        <begin position="1332"/>
        <end position="1357"/>
    </location>
</feature>
<feature type="domain" description="Ion transport" evidence="8">
    <location>
        <begin position="1357"/>
        <end position="1532"/>
    </location>
</feature>
<feature type="transmembrane region" description="Helical" evidence="7">
    <location>
        <begin position="1392"/>
        <end position="1412"/>
    </location>
</feature>
<evidence type="ECO:0000256" key="2">
    <source>
        <dbReference type="ARBA" id="ARBA00009005"/>
    </source>
</evidence>
<dbReference type="InterPro" id="IPR036412">
    <property type="entry name" value="HAD-like_sf"/>
</dbReference>
<comment type="similarity">
    <text evidence="2">Belongs to the peptidase C14B family.</text>
</comment>
<dbReference type="InterPro" id="IPR011600">
    <property type="entry name" value="Pept_C14_caspase"/>
</dbReference>
<dbReference type="GO" id="GO:0016020">
    <property type="term" value="C:membrane"/>
    <property type="evidence" value="ECO:0007669"/>
    <property type="project" value="UniProtKB-SubCell"/>
</dbReference>
<feature type="transmembrane region" description="Helical" evidence="7">
    <location>
        <begin position="1363"/>
        <end position="1385"/>
    </location>
</feature>
<dbReference type="PANTHER" id="PTHR48104">
    <property type="entry name" value="METACASPASE-4"/>
    <property type="match status" value="1"/>
</dbReference>
<dbReference type="InterPro" id="IPR050452">
    <property type="entry name" value="Metacaspase"/>
</dbReference>
<evidence type="ECO:0000256" key="5">
    <source>
        <dbReference type="ARBA" id="ARBA00023136"/>
    </source>
</evidence>
<evidence type="ECO:0000313" key="11">
    <source>
        <dbReference type="EMBL" id="RMZ54432.1"/>
    </source>
</evidence>
<feature type="transmembrane region" description="Helical" evidence="7">
    <location>
        <begin position="1289"/>
        <end position="1311"/>
    </location>
</feature>
<feature type="transmembrane region" description="Helical" evidence="7">
    <location>
        <begin position="1437"/>
        <end position="1457"/>
    </location>
</feature>
<evidence type="ECO:0000256" key="6">
    <source>
        <dbReference type="SAM" id="MobiDB-lite"/>
    </source>
</evidence>
<evidence type="ECO:0000256" key="4">
    <source>
        <dbReference type="ARBA" id="ARBA00022989"/>
    </source>
</evidence>
<feature type="non-terminal residue" evidence="11">
    <location>
        <position position="1"/>
    </location>
</feature>
<evidence type="ECO:0000259" key="9">
    <source>
        <dbReference type="Pfam" id="PF00656"/>
    </source>
</evidence>
<reference evidence="12" key="1">
    <citation type="journal article" date="2018" name="Algal Res.">
        <title>Characterization of plant carbon substrate utilization by Auxenochlorella protothecoides.</title>
        <authorList>
            <person name="Vogler B.W."/>
            <person name="Starkenburg S.R."/>
            <person name="Sudasinghe N."/>
            <person name="Schambach J.Y."/>
            <person name="Rollin J.A."/>
            <person name="Pattathil S."/>
            <person name="Barry A.N."/>
        </authorList>
    </citation>
    <scope>NUCLEOTIDE SEQUENCE [LARGE SCALE GENOMIC DNA]</scope>
    <source>
        <strain evidence="12">UTEX 25</strain>
    </source>
</reference>
<name>A0A3M7KYS4_AUXPR</name>
<sequence>HPSKRVRHIKGILARRLPRGSHAVCAALFVPWSEAGAKDRSNDPSRCWKAIYVSERVRASSDPDWAPVSWVDSDLPSAVLASKTVLLSLYGSADGIEVDPCPLPVMQSPTDESKNGAEDAANCGRQEVEEAERDADPSPDQACNGDAQAQAFSPAAPSPLASKQGQSTLPDSNEKHYPLSRCDTSAAPAHPDTGAPSLCAWRLDLGSMVRVPPDFVEWEAESVALHLDSGWYAFPTPGLDPCQPPAAVPVDEDTSLSLRELVQTARGRGTVAADVLALVGMAPFLAIEGATLAFAALTARRCRLLDALGEAFELQPSAVMVAREPSGGYLEERLERRWAGSSAGVASRHTLPSHPSLLAPGLTAREVQLSILGRTLDAGVWRKAFLAGGYDADPGEDRAASVAAGYAAQRGTWACRCVTRCAWRGPPPASPADTRRRAGGAPPRPAPSFFSGAPAADPGAADAGAELQTYPLHCTGDRDRPRFGIAVYLLNKDVAQLLQAHGMSAGGPGHLLANLHKLLAAARIPGVKATLILSLTRPFAFALASDVDEDSDGPQGIVGRLYHTASSHPAVRQNLQTLTSRKLSLPALAVQHVVNKRGPDALIGCIPGETKHAAKMLELCTAAYDADEVLVCTLPVADVVLVPRVPAVAQRDGLFFVVYATNIRAVELCEALRREAKVAVVLDVDNTLIDAHAVTLSERDWAALDWVDCTVTTQSGKQVPAQWARLNHYDPLAEEVFLMHWRMNQVDCTFHVRVRKGWAIFRSFLAQNEDRFTTFICSKGKQEYLQLLWTFLDPDGELMPRSRWPTHMTSTFPDVLPAAAPKTALSALGCASVLQPHVATQLAAPVVAFDDSRSAYYEDYENSILYVEEYRPSDVAASDSGSVLRQATACLDAFWQATCTEEGAFAWQAAQSFASALLATVRRTAMESPDAIAYLQLRCRKQGEVLWHQFTAEAVFDGRNYIQDEAEEGDPGAGAEAAGAAGAAPSPALAPPIVPPCYDGASVLSAGEGDPAERLAVLGRLCSARGGELGSGASLLPSEDDSPTAGSASPGDVPVLGGAAYAGLAGGAQPLAAAHDHEIPSRIPAAAADARRPQSLGVHGATTDYRPPAGAGGSSIMDEENHPLLVHAGEDELWDAVEEGVPGADRTFTVKRLLEEHPTEVLRTLQKRSVRRVAEFLVEDHLVLGRLGDDSILTMGSDSPTLDNPEEAWLRFLGASASKKKQKKGQHGWSSTIPVLAYSIRVENAAAPDQDGLLQPLLKRWQGAGCGMDVFALPAAVIDWKWTSYCHNLLLVELAFFMLWLCSFAVFTVLFQDEDTSLSLRELVQTARGRGTVAADVLALVGMAPFLAIEGATLAHYGPRGWASLWNLLDLTTYGLQAYITFLHLGRVTLKAGWLSVAAALQCILLLFRLQYFSRVFKSTRFSFVDDLKEVMHDVKYYLVFLLLVVAGWGLALHILFREDQEEHKEFSTYPLTLLTMVTWLDGDVELDGLHKSHNPVTASLLGVGFVFVMGVVLMNLLIGILTASLERVTDNEGLRMLLSKAQVIDEIDSTLPRFVENKYPHLYPKYLHVLRVDPGRLDHVEVASEYIDESGGNSASARSREDLITEAARISQLAQEARRRMAGHPSLASVARVKSLRPCPRPAFIVGINYRGQRAELRGCINDAQCMEYMLRTRFGFSQENILLMTEDIRDPSRLPTRYNIFCGIQWLTSGMKPGDSLVFHYSGHGSQQPDYSGEEPDGKNETLCPLDFQQAGEIVDNDLNRYLINPIPQGVKLHAIVDACHSGSVMDLPFSAMSYNGVPQWRSEYQWQPRAHKGTAGGFAVQIGASTDSQTAADTTQLSGAATYAFIQAIEQRGTTMTYGELLVAMDWTLHHALGGSSGGGGGGLGGSLLGGMGGGGLTSMLGGMLLGNTANYQRQQPQLSSVYTFDLGFKFSL</sequence>
<proteinExistence type="inferred from homology"/>
<dbReference type="PANTHER" id="PTHR48104:SF30">
    <property type="entry name" value="METACASPASE-1"/>
    <property type="match status" value="1"/>
</dbReference>
<dbReference type="Pfam" id="PF00520">
    <property type="entry name" value="Ion_trans"/>
    <property type="match status" value="1"/>
</dbReference>
<feature type="region of interest" description="Disordered" evidence="6">
    <location>
        <begin position="1086"/>
        <end position="1117"/>
    </location>
</feature>
<comment type="caution">
    <text evidence="11">The sequence shown here is derived from an EMBL/GenBank/DDBJ whole genome shotgun (WGS) entry which is preliminary data.</text>
</comment>
<dbReference type="GO" id="GO:0006508">
    <property type="term" value="P:proteolysis"/>
    <property type="evidence" value="ECO:0007669"/>
    <property type="project" value="InterPro"/>
</dbReference>
<evidence type="ECO:0000256" key="3">
    <source>
        <dbReference type="ARBA" id="ARBA00022692"/>
    </source>
</evidence>
<feature type="domain" description="Peptidase C14 caspase" evidence="9">
    <location>
        <begin position="1644"/>
        <end position="1872"/>
    </location>
</feature>
<dbReference type="GO" id="GO:0005737">
    <property type="term" value="C:cytoplasm"/>
    <property type="evidence" value="ECO:0007669"/>
    <property type="project" value="TreeGrafter"/>
</dbReference>
<feature type="transmembrane region" description="Helical" evidence="7">
    <location>
        <begin position="275"/>
        <end position="297"/>
    </location>
</feature>
<feature type="transmembrane region" description="Helical" evidence="7">
    <location>
        <begin position="1501"/>
        <end position="1522"/>
    </location>
</feature>
<feature type="region of interest" description="Disordered" evidence="6">
    <location>
        <begin position="426"/>
        <end position="459"/>
    </location>
</feature>
<dbReference type="InterPro" id="IPR004274">
    <property type="entry name" value="FCP1_dom"/>
</dbReference>
<evidence type="ECO:0008006" key="13">
    <source>
        <dbReference type="Google" id="ProtNLM"/>
    </source>
</evidence>
<keyword evidence="3 7" id="KW-0812">Transmembrane</keyword>
<evidence type="ECO:0000313" key="12">
    <source>
        <dbReference type="Proteomes" id="UP000279271"/>
    </source>
</evidence>
<dbReference type="Gene3D" id="3.40.50.12660">
    <property type="match status" value="1"/>
</dbReference>
<organism evidence="11 12">
    <name type="scientific">Auxenochlorella protothecoides</name>
    <name type="common">Green microalga</name>
    <name type="synonym">Chlorella protothecoides</name>
    <dbReference type="NCBI Taxonomy" id="3075"/>
    <lineage>
        <taxon>Eukaryota</taxon>
        <taxon>Viridiplantae</taxon>
        <taxon>Chlorophyta</taxon>
        <taxon>core chlorophytes</taxon>
        <taxon>Trebouxiophyceae</taxon>
        <taxon>Chlorellales</taxon>
        <taxon>Chlorellaceae</taxon>
        <taxon>Auxenochlorella</taxon>
    </lineage>
</organism>
<dbReference type="InterPro" id="IPR005821">
    <property type="entry name" value="Ion_trans_dom"/>
</dbReference>